<keyword evidence="7" id="KW-1185">Reference proteome</keyword>
<gene>
    <name evidence="6" type="ORF">DAMNIGENAA_30810</name>
</gene>
<reference evidence="6" key="1">
    <citation type="submission" date="2022-12" db="EMBL/GenBank/DDBJ databases">
        <title>Reference genome sequencing for broad-spectrum identification of bacterial and archaeal isolates by mass spectrometry.</title>
        <authorList>
            <person name="Sekiguchi Y."/>
            <person name="Tourlousse D.M."/>
        </authorList>
    </citation>
    <scope>NUCLEOTIDE SEQUENCE</scope>
    <source>
        <strain evidence="6">ASRB1</strain>
    </source>
</reference>
<name>A0A9W6FVL3_9BACT</name>
<dbReference type="PANTHER" id="PTHR43537">
    <property type="entry name" value="TRANSCRIPTIONAL REGULATOR, GNTR FAMILY"/>
    <property type="match status" value="1"/>
</dbReference>
<dbReference type="GO" id="GO:0003677">
    <property type="term" value="F:DNA binding"/>
    <property type="evidence" value="ECO:0007669"/>
    <property type="project" value="UniProtKB-KW"/>
</dbReference>
<dbReference type="InterPro" id="IPR000524">
    <property type="entry name" value="Tscrpt_reg_HTH_GntR"/>
</dbReference>
<evidence type="ECO:0000256" key="4">
    <source>
        <dbReference type="SAM" id="Coils"/>
    </source>
</evidence>
<keyword evidence="4" id="KW-0175">Coiled coil</keyword>
<dbReference type="SMART" id="SM00345">
    <property type="entry name" value="HTH_GNTR"/>
    <property type="match status" value="1"/>
</dbReference>
<proteinExistence type="predicted"/>
<dbReference type="SUPFAM" id="SSF48008">
    <property type="entry name" value="GntR ligand-binding domain-like"/>
    <property type="match status" value="1"/>
</dbReference>
<dbReference type="PROSITE" id="PS50949">
    <property type="entry name" value="HTH_GNTR"/>
    <property type="match status" value="1"/>
</dbReference>
<dbReference type="Gene3D" id="1.20.120.530">
    <property type="entry name" value="GntR ligand-binding domain-like"/>
    <property type="match status" value="1"/>
</dbReference>
<dbReference type="SUPFAM" id="SSF46785">
    <property type="entry name" value="Winged helix' DNA-binding domain"/>
    <property type="match status" value="1"/>
</dbReference>
<keyword evidence="3" id="KW-0804">Transcription</keyword>
<dbReference type="InterPro" id="IPR036388">
    <property type="entry name" value="WH-like_DNA-bd_sf"/>
</dbReference>
<dbReference type="AlphaFoldDB" id="A0A9W6FVL3"/>
<dbReference type="Proteomes" id="UP001144372">
    <property type="component" value="Unassembled WGS sequence"/>
</dbReference>
<protein>
    <submittedName>
        <fullName evidence="6">GntR family transcriptional regulator</fullName>
    </submittedName>
</protein>
<keyword evidence="2" id="KW-0238">DNA-binding</keyword>
<dbReference type="GO" id="GO:0003700">
    <property type="term" value="F:DNA-binding transcription factor activity"/>
    <property type="evidence" value="ECO:0007669"/>
    <property type="project" value="InterPro"/>
</dbReference>
<feature type="coiled-coil region" evidence="4">
    <location>
        <begin position="118"/>
        <end position="145"/>
    </location>
</feature>
<feature type="domain" description="HTH gntR-type" evidence="5">
    <location>
        <begin position="10"/>
        <end position="78"/>
    </location>
</feature>
<evidence type="ECO:0000259" key="5">
    <source>
        <dbReference type="PROSITE" id="PS50949"/>
    </source>
</evidence>
<evidence type="ECO:0000256" key="2">
    <source>
        <dbReference type="ARBA" id="ARBA00023125"/>
    </source>
</evidence>
<evidence type="ECO:0000313" key="6">
    <source>
        <dbReference type="EMBL" id="GLI35648.1"/>
    </source>
</evidence>
<dbReference type="SMART" id="SM00895">
    <property type="entry name" value="FCD"/>
    <property type="match status" value="1"/>
</dbReference>
<organism evidence="6 7">
    <name type="scientific">Desulforhabdus amnigena</name>
    <dbReference type="NCBI Taxonomy" id="40218"/>
    <lineage>
        <taxon>Bacteria</taxon>
        <taxon>Pseudomonadati</taxon>
        <taxon>Thermodesulfobacteriota</taxon>
        <taxon>Syntrophobacteria</taxon>
        <taxon>Syntrophobacterales</taxon>
        <taxon>Syntrophobacteraceae</taxon>
        <taxon>Desulforhabdus</taxon>
    </lineage>
</organism>
<evidence type="ECO:0000313" key="7">
    <source>
        <dbReference type="Proteomes" id="UP001144372"/>
    </source>
</evidence>
<evidence type="ECO:0000256" key="1">
    <source>
        <dbReference type="ARBA" id="ARBA00023015"/>
    </source>
</evidence>
<dbReference type="InterPro" id="IPR008920">
    <property type="entry name" value="TF_FadR/GntR_C"/>
</dbReference>
<dbReference type="PANTHER" id="PTHR43537:SF5">
    <property type="entry name" value="UXU OPERON TRANSCRIPTIONAL REGULATOR"/>
    <property type="match status" value="1"/>
</dbReference>
<sequence>MITLKPIKPKRVSDQVFEQLKDLIFKGQLKPGDQLMTERELAQSMGVSRPTVREAINKLVAMGLLEHRQGQGTFVNSPADDAQRNPLAAVINGHDVSLQDLLEVRLGLECNAVALAARRATEEDILELEKCLEQMIAEIEKHEEGLGSDADLSFHMAIAYATKNTVQIHIMRSFYDLLFFGIKENLQHLYTDPANLDRVIEQHEAIVNAIRKRDPEEAYEAMRKHITFVMDFFRERERE</sequence>
<keyword evidence="1" id="KW-0805">Transcription regulation</keyword>
<accession>A0A9W6FVL3</accession>
<dbReference type="InterPro" id="IPR036390">
    <property type="entry name" value="WH_DNA-bd_sf"/>
</dbReference>
<dbReference type="PRINTS" id="PR00035">
    <property type="entry name" value="HTHGNTR"/>
</dbReference>
<dbReference type="Gene3D" id="1.10.10.10">
    <property type="entry name" value="Winged helix-like DNA-binding domain superfamily/Winged helix DNA-binding domain"/>
    <property type="match status" value="1"/>
</dbReference>
<dbReference type="InterPro" id="IPR011711">
    <property type="entry name" value="GntR_C"/>
</dbReference>
<dbReference type="RefSeq" id="WP_281795648.1">
    <property type="nucleotide sequence ID" value="NZ_BSDR01000001.1"/>
</dbReference>
<dbReference type="Pfam" id="PF07729">
    <property type="entry name" value="FCD"/>
    <property type="match status" value="1"/>
</dbReference>
<dbReference type="CDD" id="cd07377">
    <property type="entry name" value="WHTH_GntR"/>
    <property type="match status" value="1"/>
</dbReference>
<comment type="caution">
    <text evidence="6">The sequence shown here is derived from an EMBL/GenBank/DDBJ whole genome shotgun (WGS) entry which is preliminary data.</text>
</comment>
<dbReference type="EMBL" id="BSDR01000001">
    <property type="protein sequence ID" value="GLI35648.1"/>
    <property type="molecule type" value="Genomic_DNA"/>
</dbReference>
<dbReference type="Pfam" id="PF00392">
    <property type="entry name" value="GntR"/>
    <property type="match status" value="1"/>
</dbReference>
<evidence type="ECO:0000256" key="3">
    <source>
        <dbReference type="ARBA" id="ARBA00023163"/>
    </source>
</evidence>